<gene>
    <name evidence="1" type="ORF">DFJ64_1660</name>
</gene>
<dbReference type="EMBL" id="QTUC01000001">
    <property type="protein sequence ID" value="REF36254.1"/>
    <property type="molecule type" value="Genomic_DNA"/>
</dbReference>
<accession>A0A3D9VDL3</accession>
<name>A0A3D9VDL3_THECX</name>
<comment type="caution">
    <text evidence="1">The sequence shown here is derived from an EMBL/GenBank/DDBJ whole genome shotgun (WGS) entry which is preliminary data.</text>
</comment>
<dbReference type="Proteomes" id="UP000256485">
    <property type="component" value="Unassembled WGS sequence"/>
</dbReference>
<dbReference type="AlphaFoldDB" id="A0A3D9VDL3"/>
<evidence type="ECO:0000313" key="2">
    <source>
        <dbReference type="Proteomes" id="UP000256485"/>
    </source>
</evidence>
<dbReference type="SUPFAM" id="SSF55961">
    <property type="entry name" value="Bet v1-like"/>
    <property type="match status" value="1"/>
</dbReference>
<evidence type="ECO:0008006" key="3">
    <source>
        <dbReference type="Google" id="ProtNLM"/>
    </source>
</evidence>
<dbReference type="InterPro" id="IPR010419">
    <property type="entry name" value="CO_DH_gsu"/>
</dbReference>
<keyword evidence="2" id="KW-1185">Reference proteome</keyword>
<dbReference type="PANTHER" id="PTHR38588:SF1">
    <property type="entry name" value="BLL0334 PROTEIN"/>
    <property type="match status" value="1"/>
</dbReference>
<dbReference type="CDD" id="cd07823">
    <property type="entry name" value="SRPBCC_5"/>
    <property type="match status" value="1"/>
</dbReference>
<dbReference type="OrthoDB" id="9808623at2"/>
<dbReference type="PANTHER" id="PTHR38588">
    <property type="entry name" value="BLL0334 PROTEIN"/>
    <property type="match status" value="1"/>
</dbReference>
<dbReference type="InterPro" id="IPR023393">
    <property type="entry name" value="START-like_dom_sf"/>
</dbReference>
<organism evidence="1 2">
    <name type="scientific">Thermasporomyces composti</name>
    <dbReference type="NCBI Taxonomy" id="696763"/>
    <lineage>
        <taxon>Bacteria</taxon>
        <taxon>Bacillati</taxon>
        <taxon>Actinomycetota</taxon>
        <taxon>Actinomycetes</taxon>
        <taxon>Propionibacteriales</taxon>
        <taxon>Nocardioidaceae</taxon>
        <taxon>Thermasporomyces</taxon>
    </lineage>
</organism>
<sequence length="234" mass="25345">MELEHEFTVPLDVARTWSLLRDPRQVSYHLPGACLSKSRDDTVTGTLDIAIGPHRTTYVGEVRLLDRNEAVHRLVVRAQGRDTRGLSTAAATMTVTLTPDVAGVGAGPRTVVHVHSDFTITGPPALLSPAVLQDTGTWLVTQFASSVAGQVRGPSLEEPAPALVTERSWARPAPLRAALLRYGPWLAVAVAGALLLRRPARATTWPSAVPRGLVGALPRRRVPWSRLFSRIRTL</sequence>
<proteinExistence type="predicted"/>
<dbReference type="Gene3D" id="3.30.530.20">
    <property type="match status" value="1"/>
</dbReference>
<evidence type="ECO:0000313" key="1">
    <source>
        <dbReference type="EMBL" id="REF36254.1"/>
    </source>
</evidence>
<protein>
    <recommendedName>
        <fullName evidence="3">Carbon monoxide dehydrogenase subunit G</fullName>
    </recommendedName>
</protein>
<reference evidence="1 2" key="1">
    <citation type="submission" date="2018-08" db="EMBL/GenBank/DDBJ databases">
        <title>Sequencing the genomes of 1000 actinobacteria strains.</title>
        <authorList>
            <person name="Klenk H.-P."/>
        </authorList>
    </citation>
    <scope>NUCLEOTIDE SEQUENCE [LARGE SCALE GENOMIC DNA]</scope>
    <source>
        <strain evidence="1 2">DSM 22891</strain>
    </source>
</reference>
<dbReference type="RefSeq" id="WP_115849919.1">
    <property type="nucleotide sequence ID" value="NZ_QTUC01000001.1"/>
</dbReference>